<dbReference type="AlphaFoldDB" id="A0A212JT18"/>
<name>A0A212JT18_9FIRM</name>
<proteinExistence type="predicted"/>
<gene>
    <name evidence="1" type="ORF">KL86CLO1_11647</name>
</gene>
<accession>A0A212JT18</accession>
<sequence length="209" mass="23674">MSKHLDWSRITPDVAVWCKTEEEDLAFRQACEERGILWVNGHGIAGRSCFTYEKSYYTVKDYSLYSVTGVIGYTIPYSDLLVEDKPRICEILGVEVGERFNVPGKRLEISIDEKGRLSWHDREHIQAFNNLGLLQDLINDPSIIIRKPRFTPDELAMLRCFAAAGVESIERYHDGIVTWKTGDRQGALPSETLLSIRPGQSVTLAAVLK</sequence>
<evidence type="ECO:0000313" key="1">
    <source>
        <dbReference type="EMBL" id="SBW02445.1"/>
    </source>
</evidence>
<protein>
    <submittedName>
        <fullName evidence="1">Uncharacterized protein</fullName>
    </submittedName>
</protein>
<reference evidence="1" key="1">
    <citation type="submission" date="2016-04" db="EMBL/GenBank/DDBJ databases">
        <authorList>
            <person name="Evans L.H."/>
            <person name="Alamgir A."/>
            <person name="Owens N."/>
            <person name="Weber N.D."/>
            <person name="Virtaneva K."/>
            <person name="Barbian K."/>
            <person name="Babar A."/>
            <person name="Rosenke K."/>
        </authorList>
    </citation>
    <scope>NUCLEOTIDE SEQUENCE</scope>
    <source>
        <strain evidence="1">86</strain>
    </source>
</reference>
<organism evidence="1">
    <name type="scientific">uncultured Eubacteriales bacterium</name>
    <dbReference type="NCBI Taxonomy" id="172733"/>
    <lineage>
        <taxon>Bacteria</taxon>
        <taxon>Bacillati</taxon>
        <taxon>Bacillota</taxon>
        <taxon>Clostridia</taxon>
        <taxon>Eubacteriales</taxon>
        <taxon>environmental samples</taxon>
    </lineage>
</organism>
<dbReference type="EMBL" id="FLUN01000001">
    <property type="protein sequence ID" value="SBW02445.1"/>
    <property type="molecule type" value="Genomic_DNA"/>
</dbReference>